<dbReference type="Pfam" id="PF07729">
    <property type="entry name" value="FCD"/>
    <property type="match status" value="1"/>
</dbReference>
<proteinExistence type="predicted"/>
<evidence type="ECO:0000259" key="4">
    <source>
        <dbReference type="PROSITE" id="PS50949"/>
    </source>
</evidence>
<keyword evidence="6" id="KW-1185">Reference proteome</keyword>
<reference evidence="5 6" key="1">
    <citation type="journal article" date="2016" name="Appl. Environ. Microbiol.">
        <title>Function and Phylogeny of Bacterial Butyryl Coenzyme A:Acetate Transferases and Their Diversity in the Proximal Colon of Swine.</title>
        <authorList>
            <person name="Trachsel J."/>
            <person name="Bayles D.O."/>
            <person name="Looft T."/>
            <person name="Levine U.Y."/>
            <person name="Allen H.K."/>
        </authorList>
    </citation>
    <scope>NUCLEOTIDE SEQUENCE [LARGE SCALE GENOMIC DNA]</scope>
    <source>
        <strain evidence="5 6">68-3-10</strain>
    </source>
</reference>
<dbReference type="SMART" id="SM00895">
    <property type="entry name" value="FCD"/>
    <property type="match status" value="1"/>
</dbReference>
<dbReference type="SMART" id="SM00345">
    <property type="entry name" value="HTH_GNTR"/>
    <property type="match status" value="1"/>
</dbReference>
<name>A0A1Q9JFZ3_9FIRM</name>
<protein>
    <recommendedName>
        <fullName evidence="4">HTH gntR-type domain-containing protein</fullName>
    </recommendedName>
</protein>
<dbReference type="STRING" id="1261640.BHK98_03210"/>
<keyword evidence="1" id="KW-0805">Transcription regulation</keyword>
<keyword evidence="2" id="KW-0238">DNA-binding</keyword>
<dbReference type="CDD" id="cd07377">
    <property type="entry name" value="WHTH_GntR"/>
    <property type="match status" value="1"/>
</dbReference>
<dbReference type="Gene3D" id="1.20.120.530">
    <property type="entry name" value="GntR ligand-binding domain-like"/>
    <property type="match status" value="1"/>
</dbReference>
<dbReference type="RefSeq" id="WP_075712156.1">
    <property type="nucleotide sequence ID" value="NZ_MJIE01000001.1"/>
</dbReference>
<evidence type="ECO:0000313" key="5">
    <source>
        <dbReference type="EMBL" id="OLR55156.1"/>
    </source>
</evidence>
<dbReference type="InterPro" id="IPR000524">
    <property type="entry name" value="Tscrpt_reg_HTH_GntR"/>
</dbReference>
<dbReference type="Pfam" id="PF00392">
    <property type="entry name" value="GntR"/>
    <property type="match status" value="1"/>
</dbReference>
<evidence type="ECO:0000313" key="6">
    <source>
        <dbReference type="Proteomes" id="UP000187404"/>
    </source>
</evidence>
<dbReference type="GO" id="GO:0003677">
    <property type="term" value="F:DNA binding"/>
    <property type="evidence" value="ECO:0007669"/>
    <property type="project" value="UniProtKB-KW"/>
</dbReference>
<comment type="caution">
    <text evidence="5">The sequence shown here is derived from an EMBL/GenBank/DDBJ whole genome shotgun (WGS) entry which is preliminary data.</text>
</comment>
<dbReference type="Gene3D" id="1.10.10.10">
    <property type="entry name" value="Winged helix-like DNA-binding domain superfamily/Winged helix DNA-binding domain"/>
    <property type="match status" value="1"/>
</dbReference>
<accession>A0A1Q9JFZ3</accession>
<dbReference type="PANTHER" id="PTHR43537:SF5">
    <property type="entry name" value="UXU OPERON TRANSCRIPTIONAL REGULATOR"/>
    <property type="match status" value="1"/>
</dbReference>
<dbReference type="InterPro" id="IPR011711">
    <property type="entry name" value="GntR_C"/>
</dbReference>
<dbReference type="EMBL" id="MJIE01000001">
    <property type="protein sequence ID" value="OLR55156.1"/>
    <property type="molecule type" value="Genomic_DNA"/>
</dbReference>
<dbReference type="PROSITE" id="PS50949">
    <property type="entry name" value="HTH_GNTR"/>
    <property type="match status" value="1"/>
</dbReference>
<organism evidence="5 6">
    <name type="scientific">Hornefia porci</name>
    <dbReference type="NCBI Taxonomy" id="2652292"/>
    <lineage>
        <taxon>Bacteria</taxon>
        <taxon>Bacillati</taxon>
        <taxon>Bacillota</taxon>
        <taxon>Clostridia</taxon>
        <taxon>Peptostreptococcales</taxon>
        <taxon>Anaerovoracaceae</taxon>
        <taxon>Hornefia</taxon>
    </lineage>
</organism>
<dbReference type="InterPro" id="IPR036390">
    <property type="entry name" value="WH_DNA-bd_sf"/>
</dbReference>
<keyword evidence="3" id="KW-0804">Transcription</keyword>
<dbReference type="PANTHER" id="PTHR43537">
    <property type="entry name" value="TRANSCRIPTIONAL REGULATOR, GNTR FAMILY"/>
    <property type="match status" value="1"/>
</dbReference>
<evidence type="ECO:0000256" key="2">
    <source>
        <dbReference type="ARBA" id="ARBA00023125"/>
    </source>
</evidence>
<dbReference type="SUPFAM" id="SSF48008">
    <property type="entry name" value="GntR ligand-binding domain-like"/>
    <property type="match status" value="1"/>
</dbReference>
<dbReference type="InterPro" id="IPR036388">
    <property type="entry name" value="WH-like_DNA-bd_sf"/>
</dbReference>
<dbReference type="AlphaFoldDB" id="A0A1Q9JFZ3"/>
<dbReference type="SUPFAM" id="SSF46785">
    <property type="entry name" value="Winged helix' DNA-binding domain"/>
    <property type="match status" value="1"/>
</dbReference>
<dbReference type="OrthoDB" id="9781630at2"/>
<sequence>MIEYKSVSLANQVFERIEYNILSGEYAIGEIISEKRLAAELGVSRTPIREALSRLLEERLVADSPSGTVVLGITDKDVDDAYEVKRRIEVLATRWASQLIDGEGVRRLSDIIDQQEFYAQKNDTVKVRDLDTEFHDTIYEYCGSAVLQGILSPLHHKIMKFRNASLQSNEKRVPESIAEHRAILDALAEHEDTKVETLMLVHVEHAYKGVVRERECRRNRKTAENENAAEKEEA</sequence>
<dbReference type="GO" id="GO:0003700">
    <property type="term" value="F:DNA-binding transcription factor activity"/>
    <property type="evidence" value="ECO:0007669"/>
    <property type="project" value="InterPro"/>
</dbReference>
<dbReference type="PRINTS" id="PR00035">
    <property type="entry name" value="HTHGNTR"/>
</dbReference>
<evidence type="ECO:0000256" key="3">
    <source>
        <dbReference type="ARBA" id="ARBA00023163"/>
    </source>
</evidence>
<evidence type="ECO:0000256" key="1">
    <source>
        <dbReference type="ARBA" id="ARBA00023015"/>
    </source>
</evidence>
<feature type="domain" description="HTH gntR-type" evidence="4">
    <location>
        <begin position="7"/>
        <end position="73"/>
    </location>
</feature>
<dbReference type="Proteomes" id="UP000187404">
    <property type="component" value="Unassembled WGS sequence"/>
</dbReference>
<gene>
    <name evidence="5" type="ORF">BHK98_03210</name>
</gene>
<dbReference type="InterPro" id="IPR008920">
    <property type="entry name" value="TF_FadR/GntR_C"/>
</dbReference>